<organism evidence="1">
    <name type="scientific">marine metagenome</name>
    <dbReference type="NCBI Taxonomy" id="408172"/>
    <lineage>
        <taxon>unclassified sequences</taxon>
        <taxon>metagenomes</taxon>
        <taxon>ecological metagenomes</taxon>
    </lineage>
</organism>
<name>A0A382HHZ8_9ZZZZ</name>
<sequence>MAALISSLVALGMAAGMFYFARLLLAREPLEYSMKEEVKGALKAEK</sequence>
<gene>
    <name evidence="1" type="ORF">METZ01_LOCUS239792</name>
</gene>
<accession>A0A382HHZ8</accession>
<protein>
    <submittedName>
        <fullName evidence="1">Uncharacterized protein</fullName>
    </submittedName>
</protein>
<reference evidence="1" key="1">
    <citation type="submission" date="2018-05" db="EMBL/GenBank/DDBJ databases">
        <authorList>
            <person name="Lanie J.A."/>
            <person name="Ng W.-L."/>
            <person name="Kazmierczak K.M."/>
            <person name="Andrzejewski T.M."/>
            <person name="Davidsen T.M."/>
            <person name="Wayne K.J."/>
            <person name="Tettelin H."/>
            <person name="Glass J.I."/>
            <person name="Rusch D."/>
            <person name="Podicherti R."/>
            <person name="Tsui H.-C.T."/>
            <person name="Winkler M.E."/>
        </authorList>
    </citation>
    <scope>NUCLEOTIDE SEQUENCE</scope>
</reference>
<proteinExistence type="predicted"/>
<dbReference type="EMBL" id="UINC01061400">
    <property type="protein sequence ID" value="SVB86938.1"/>
    <property type="molecule type" value="Genomic_DNA"/>
</dbReference>
<dbReference type="AlphaFoldDB" id="A0A382HHZ8"/>
<evidence type="ECO:0000313" key="1">
    <source>
        <dbReference type="EMBL" id="SVB86938.1"/>
    </source>
</evidence>